<accession>A0A5K7YTD6</accession>
<keyword evidence="2" id="KW-1185">Reference proteome</keyword>
<protein>
    <submittedName>
        <fullName evidence="1">Uncharacterized protein</fullName>
    </submittedName>
</protein>
<dbReference type="OrthoDB" id="2929212at2"/>
<dbReference type="Proteomes" id="UP000427769">
    <property type="component" value="Chromosome"/>
</dbReference>
<evidence type="ECO:0000313" key="1">
    <source>
        <dbReference type="EMBL" id="BBO72616.1"/>
    </source>
</evidence>
<dbReference type="KEGG" id="dwd:DSCW_00330"/>
<dbReference type="RefSeq" id="WP_155301817.1">
    <property type="nucleotide sequence ID" value="NZ_AP021875.1"/>
</dbReference>
<dbReference type="AlphaFoldDB" id="A0A5K7YTD6"/>
<sequence length="155" mass="17855">MEWSIIDFGKYRGKSLPQIIFKDADWFFHAYENGYFNEVVTQEASELCRRARSIKIPARNGQKMLVEYHIHRDGKSGKGKFGMMQLLPDGSALGRMNVASSIDFYVPRSLAIYDKSGYKNFVSMLKAILFGDPSRRMNRRACEAFFNDDANFDLN</sequence>
<proteinExistence type="predicted"/>
<reference evidence="1 2" key="1">
    <citation type="submission" date="2019-11" db="EMBL/GenBank/DDBJ databases">
        <title>Comparative genomics of hydrocarbon-degrading Desulfosarcina strains.</title>
        <authorList>
            <person name="Watanabe M."/>
            <person name="Kojima H."/>
            <person name="Fukui M."/>
        </authorList>
    </citation>
    <scope>NUCLEOTIDE SEQUENCE [LARGE SCALE GENOMIC DNA]</scope>
    <source>
        <strain evidence="1 2">PP31</strain>
    </source>
</reference>
<dbReference type="EMBL" id="AP021875">
    <property type="protein sequence ID" value="BBO72616.1"/>
    <property type="molecule type" value="Genomic_DNA"/>
</dbReference>
<evidence type="ECO:0000313" key="2">
    <source>
        <dbReference type="Proteomes" id="UP000427769"/>
    </source>
</evidence>
<gene>
    <name evidence="1" type="ORF">DSCW_00330</name>
</gene>
<name>A0A5K7YTD6_9BACT</name>
<organism evidence="1 2">
    <name type="scientific">Desulfosarcina widdelii</name>
    <dbReference type="NCBI Taxonomy" id="947919"/>
    <lineage>
        <taxon>Bacteria</taxon>
        <taxon>Pseudomonadati</taxon>
        <taxon>Thermodesulfobacteriota</taxon>
        <taxon>Desulfobacteria</taxon>
        <taxon>Desulfobacterales</taxon>
        <taxon>Desulfosarcinaceae</taxon>
        <taxon>Desulfosarcina</taxon>
    </lineage>
</organism>